<comment type="caution">
    <text evidence="2">The sequence shown here is derived from an EMBL/GenBank/DDBJ whole genome shotgun (WGS) entry which is preliminary data.</text>
</comment>
<dbReference type="GO" id="GO:0002020">
    <property type="term" value="F:protease binding"/>
    <property type="evidence" value="ECO:0007669"/>
    <property type="project" value="InterPro"/>
</dbReference>
<feature type="domain" description="CARD" evidence="1">
    <location>
        <begin position="1"/>
        <end position="91"/>
    </location>
</feature>
<dbReference type="Gene3D" id="1.10.533.10">
    <property type="entry name" value="Death Domain, Fas"/>
    <property type="match status" value="1"/>
</dbReference>
<keyword evidence="3" id="KW-1185">Reference proteome</keyword>
<dbReference type="PROSITE" id="PS50209">
    <property type="entry name" value="CARD"/>
    <property type="match status" value="1"/>
</dbReference>
<dbReference type="Pfam" id="PF00619">
    <property type="entry name" value="CARD"/>
    <property type="match status" value="1"/>
</dbReference>
<evidence type="ECO:0000313" key="3">
    <source>
        <dbReference type="Proteomes" id="UP001347796"/>
    </source>
</evidence>
<protein>
    <recommendedName>
        <fullName evidence="1">CARD domain-containing protein</fullName>
    </recommendedName>
</protein>
<dbReference type="GO" id="GO:0042981">
    <property type="term" value="P:regulation of apoptotic process"/>
    <property type="evidence" value="ECO:0007669"/>
    <property type="project" value="InterPro"/>
</dbReference>
<dbReference type="GO" id="GO:0070513">
    <property type="term" value="F:death domain binding"/>
    <property type="evidence" value="ECO:0007669"/>
    <property type="project" value="InterPro"/>
</dbReference>
<dbReference type="PANTHER" id="PTHR15034">
    <property type="entry name" value="DEATH DOMAIN-CONTAINING PROTEIN CRADD"/>
    <property type="match status" value="1"/>
</dbReference>
<proteinExistence type="predicted"/>
<dbReference type="SUPFAM" id="SSF47986">
    <property type="entry name" value="DEATH domain"/>
    <property type="match status" value="1"/>
</dbReference>
<dbReference type="InterPro" id="IPR001315">
    <property type="entry name" value="CARD"/>
</dbReference>
<dbReference type="Proteomes" id="UP001347796">
    <property type="component" value="Unassembled WGS sequence"/>
</dbReference>
<reference evidence="2 3" key="1">
    <citation type="submission" date="2024-01" db="EMBL/GenBank/DDBJ databases">
        <title>The genome of the rayed Mediterranean limpet Patella caerulea (Linnaeus, 1758).</title>
        <authorList>
            <person name="Anh-Thu Weber A."/>
            <person name="Halstead-Nussloch G."/>
        </authorList>
    </citation>
    <scope>NUCLEOTIDE SEQUENCE [LARGE SCALE GENOMIC DNA]</scope>
    <source>
        <strain evidence="2">AATW-2023a</strain>
        <tissue evidence="2">Whole specimen</tissue>
    </source>
</reference>
<evidence type="ECO:0000259" key="1">
    <source>
        <dbReference type="PROSITE" id="PS50209"/>
    </source>
</evidence>
<dbReference type="PANTHER" id="PTHR15034:SF5">
    <property type="entry name" value="DEATH DOMAIN-CONTAINING PROTEIN CRADD"/>
    <property type="match status" value="1"/>
</dbReference>
<accession>A0AAN8Q0A9</accession>
<dbReference type="EMBL" id="JAZGQO010000002">
    <property type="protein sequence ID" value="KAK6191913.1"/>
    <property type="molecule type" value="Genomic_DNA"/>
</dbReference>
<dbReference type="AlphaFoldDB" id="A0AAN8Q0A9"/>
<evidence type="ECO:0000313" key="2">
    <source>
        <dbReference type="EMBL" id="KAK6191913.1"/>
    </source>
</evidence>
<name>A0AAN8Q0A9_PATCE</name>
<dbReference type="CDD" id="cd01671">
    <property type="entry name" value="CARD"/>
    <property type="match status" value="1"/>
</dbReference>
<sequence length="153" mass="17704">MPDKEYDILRKNYTYLLETITYPDPVINMLFQEGVLDSDERKEIEQTSESKPKVKTLLDILMARCRGAYPMFIKCLKQSIYLSVAEKLESEGPTTIQEEKLEITGNGASVIQNDILPKYNFHKNKTQPSLYITKSKVLKLVNVLPYEISFNYL</sequence>
<organism evidence="2 3">
    <name type="scientific">Patella caerulea</name>
    <name type="common">Rayed Mediterranean limpet</name>
    <dbReference type="NCBI Taxonomy" id="87958"/>
    <lineage>
        <taxon>Eukaryota</taxon>
        <taxon>Metazoa</taxon>
        <taxon>Spiralia</taxon>
        <taxon>Lophotrochozoa</taxon>
        <taxon>Mollusca</taxon>
        <taxon>Gastropoda</taxon>
        <taxon>Patellogastropoda</taxon>
        <taxon>Patelloidea</taxon>
        <taxon>Patellidae</taxon>
        <taxon>Patella</taxon>
    </lineage>
</organism>
<gene>
    <name evidence="2" type="ORF">SNE40_003487</name>
</gene>
<dbReference type="InterPro" id="IPR011029">
    <property type="entry name" value="DEATH-like_dom_sf"/>
</dbReference>
<dbReference type="InterPro" id="IPR037939">
    <property type="entry name" value="CRADD"/>
</dbReference>